<keyword evidence="3" id="KW-1185">Reference proteome</keyword>
<feature type="transmembrane region" description="Helical" evidence="1">
    <location>
        <begin position="58"/>
        <end position="79"/>
    </location>
</feature>
<proteinExistence type="predicted"/>
<accession>A0A2N9W3C3</accession>
<dbReference type="EMBL" id="MZMT01000004">
    <property type="protein sequence ID" value="PIO46241.1"/>
    <property type="molecule type" value="Genomic_DNA"/>
</dbReference>
<evidence type="ECO:0000256" key="1">
    <source>
        <dbReference type="SAM" id="Phobius"/>
    </source>
</evidence>
<keyword evidence="1" id="KW-1133">Transmembrane helix</keyword>
<gene>
    <name evidence="2" type="ORF">B5P45_03325</name>
</gene>
<evidence type="ECO:0000313" key="2">
    <source>
        <dbReference type="EMBL" id="PIO46241.1"/>
    </source>
</evidence>
<keyword evidence="1" id="KW-0812">Transmembrane</keyword>
<reference evidence="2 3" key="1">
    <citation type="journal article" date="2017" name="Int J Environ Stud">
        <title>Does the Miocene-Pliocene relict legume Oxytropis triphylla form nitrogen-fixing nodules with a combination of bacterial strains?</title>
        <authorList>
            <person name="Safronova V."/>
            <person name="Belimov A."/>
            <person name="Sazanova A."/>
            <person name="Kuznetsova I."/>
            <person name="Popova J."/>
            <person name="Andronov E."/>
            <person name="Verkhozina A."/>
            <person name="Tikhonovich I."/>
        </authorList>
    </citation>
    <scope>NUCLEOTIDE SEQUENCE [LARGE SCALE GENOMIC DNA]</scope>
    <source>
        <strain evidence="2 3">Tri-38</strain>
    </source>
</reference>
<comment type="caution">
    <text evidence="2">The sequence shown here is derived from an EMBL/GenBank/DDBJ whole genome shotgun (WGS) entry which is preliminary data.</text>
</comment>
<sequence length="97" mass="11070">MLVDTETAYDAYAGLDHFKYIIVLILRFIVEIQRITQNARKRNGSGTMRNQNIEPLHFRDFMVMLALVATVALVLWGTVSTIAKNRPHFEAPPVIAR</sequence>
<dbReference type="AlphaFoldDB" id="A0A2N9W3C3"/>
<keyword evidence="1" id="KW-0472">Membrane</keyword>
<dbReference type="KEGG" id="pht:BLM14_08755"/>
<dbReference type="Proteomes" id="UP000232163">
    <property type="component" value="Unassembled WGS sequence"/>
</dbReference>
<name>A0A2N9W3C3_9HYPH</name>
<protein>
    <submittedName>
        <fullName evidence="2">Uncharacterized protein</fullName>
    </submittedName>
</protein>
<organism evidence="2 3">
    <name type="scientific">Phyllobacterium zundukense</name>
    <dbReference type="NCBI Taxonomy" id="1867719"/>
    <lineage>
        <taxon>Bacteria</taxon>
        <taxon>Pseudomonadati</taxon>
        <taxon>Pseudomonadota</taxon>
        <taxon>Alphaproteobacteria</taxon>
        <taxon>Hyphomicrobiales</taxon>
        <taxon>Phyllobacteriaceae</taxon>
        <taxon>Phyllobacterium</taxon>
    </lineage>
</organism>
<evidence type="ECO:0000313" key="3">
    <source>
        <dbReference type="Proteomes" id="UP000232163"/>
    </source>
</evidence>